<evidence type="ECO:0000256" key="7">
    <source>
        <dbReference type="SAM" id="Coils"/>
    </source>
</evidence>
<dbReference type="PIRSF" id="PIRSF006488">
    <property type="entry name" value="Exonuc_VII_S"/>
    <property type="match status" value="1"/>
</dbReference>
<evidence type="ECO:0000313" key="8">
    <source>
        <dbReference type="EMBL" id="MCV2883213.1"/>
    </source>
</evidence>
<dbReference type="InterPro" id="IPR003761">
    <property type="entry name" value="Exonuc_VII_S"/>
</dbReference>
<dbReference type="NCBIfam" id="TIGR01280">
    <property type="entry name" value="xseB"/>
    <property type="match status" value="1"/>
</dbReference>
<accession>A0ABT3A3N5</accession>
<dbReference type="Gene3D" id="1.10.287.1040">
    <property type="entry name" value="Exonuclease VII, small subunit"/>
    <property type="match status" value="1"/>
</dbReference>
<comment type="similarity">
    <text evidence="1 6">Belongs to the XseB family.</text>
</comment>
<dbReference type="EMBL" id="JAOWKX010000001">
    <property type="protein sequence ID" value="MCV2883213.1"/>
    <property type="molecule type" value="Genomic_DNA"/>
</dbReference>
<dbReference type="NCBIfam" id="NF002137">
    <property type="entry name" value="PRK00977.1-1"/>
    <property type="match status" value="1"/>
</dbReference>
<dbReference type="PANTHER" id="PTHR34137">
    <property type="entry name" value="EXODEOXYRIBONUCLEASE 7 SMALL SUBUNIT"/>
    <property type="match status" value="1"/>
</dbReference>
<proteinExistence type="inferred from homology"/>
<evidence type="ECO:0000256" key="1">
    <source>
        <dbReference type="ARBA" id="ARBA00009998"/>
    </source>
</evidence>
<dbReference type="HAMAP" id="MF_00337">
    <property type="entry name" value="Exonuc_7_S"/>
    <property type="match status" value="1"/>
</dbReference>
<dbReference type="RefSeq" id="WP_263710417.1">
    <property type="nucleotide sequence ID" value="NZ_JAOWKX010000001.1"/>
</dbReference>
<dbReference type="PANTHER" id="PTHR34137:SF1">
    <property type="entry name" value="EXODEOXYRIBONUCLEASE 7 SMALL SUBUNIT"/>
    <property type="match status" value="1"/>
</dbReference>
<evidence type="ECO:0000313" key="9">
    <source>
        <dbReference type="Proteomes" id="UP001652504"/>
    </source>
</evidence>
<dbReference type="InterPro" id="IPR037004">
    <property type="entry name" value="Exonuc_VII_ssu_sf"/>
</dbReference>
<gene>
    <name evidence="6 8" type="primary">xseB</name>
    <name evidence="8" type="ORF">OE749_00710</name>
</gene>
<dbReference type="EC" id="3.1.11.6" evidence="6"/>
<evidence type="ECO:0000256" key="3">
    <source>
        <dbReference type="ARBA" id="ARBA00022722"/>
    </source>
</evidence>
<comment type="subunit">
    <text evidence="6">Heterooligomer composed of large and small subunits.</text>
</comment>
<dbReference type="Pfam" id="PF02609">
    <property type="entry name" value="Exonuc_VII_S"/>
    <property type="match status" value="1"/>
</dbReference>
<keyword evidence="3 6" id="KW-0540">Nuclease</keyword>
<protein>
    <recommendedName>
        <fullName evidence="6">Exodeoxyribonuclease 7 small subunit</fullName>
        <ecNumber evidence="6">3.1.11.6</ecNumber>
    </recommendedName>
    <alternativeName>
        <fullName evidence="6">Exodeoxyribonuclease VII small subunit</fullName>
        <shortName evidence="6">Exonuclease VII small subunit</shortName>
    </alternativeName>
</protein>
<dbReference type="Proteomes" id="UP001652504">
    <property type="component" value="Unassembled WGS sequence"/>
</dbReference>
<keyword evidence="2 6" id="KW-0963">Cytoplasm</keyword>
<keyword evidence="4 6" id="KW-0378">Hydrolase</keyword>
<sequence length="79" mass="8969">MTDKQPTSFEASMQELETIVSQMEQGELPLDQALKQFERGITLIRESQKTLQDAEQRVQILLNQNGQATLADFEQGTDQ</sequence>
<organism evidence="8 9">
    <name type="scientific">Fluctibacter corallii</name>
    <dbReference type="NCBI Taxonomy" id="2984329"/>
    <lineage>
        <taxon>Bacteria</taxon>
        <taxon>Pseudomonadati</taxon>
        <taxon>Pseudomonadota</taxon>
        <taxon>Gammaproteobacteria</taxon>
        <taxon>Alteromonadales</taxon>
        <taxon>Alteromonadaceae</taxon>
        <taxon>Fluctibacter</taxon>
    </lineage>
</organism>
<dbReference type="GO" id="GO:0008855">
    <property type="term" value="F:exodeoxyribonuclease VII activity"/>
    <property type="evidence" value="ECO:0007669"/>
    <property type="project" value="UniProtKB-EC"/>
</dbReference>
<comment type="caution">
    <text evidence="8">The sequence shown here is derived from an EMBL/GenBank/DDBJ whole genome shotgun (WGS) entry which is preliminary data.</text>
</comment>
<dbReference type="NCBIfam" id="NF002140">
    <property type="entry name" value="PRK00977.1-4"/>
    <property type="match status" value="1"/>
</dbReference>
<evidence type="ECO:0000256" key="5">
    <source>
        <dbReference type="ARBA" id="ARBA00022839"/>
    </source>
</evidence>
<name>A0ABT3A3N5_9ALTE</name>
<keyword evidence="9" id="KW-1185">Reference proteome</keyword>
<comment type="function">
    <text evidence="6">Bidirectionally degrades single-stranded DNA into large acid-insoluble oligonucleotides, which are then degraded further into small acid-soluble oligonucleotides.</text>
</comment>
<comment type="subcellular location">
    <subcellularLocation>
        <location evidence="6">Cytoplasm</location>
    </subcellularLocation>
</comment>
<evidence type="ECO:0000256" key="6">
    <source>
        <dbReference type="HAMAP-Rule" id="MF_00337"/>
    </source>
</evidence>
<evidence type="ECO:0000256" key="2">
    <source>
        <dbReference type="ARBA" id="ARBA00022490"/>
    </source>
</evidence>
<keyword evidence="7" id="KW-0175">Coiled coil</keyword>
<feature type="coiled-coil region" evidence="7">
    <location>
        <begin position="44"/>
        <end position="71"/>
    </location>
</feature>
<keyword evidence="5 6" id="KW-0269">Exonuclease</keyword>
<comment type="catalytic activity">
    <reaction evidence="6">
        <text>Exonucleolytic cleavage in either 5'- to 3'- or 3'- to 5'-direction to yield nucleoside 5'-phosphates.</text>
        <dbReference type="EC" id="3.1.11.6"/>
    </reaction>
</comment>
<dbReference type="SUPFAM" id="SSF116842">
    <property type="entry name" value="XseB-like"/>
    <property type="match status" value="1"/>
</dbReference>
<reference evidence="8 9" key="1">
    <citation type="submission" date="2022-10" db="EMBL/GenBank/DDBJ databases">
        <title>Aestuariibacter sp. AA17 isolated from Montipora capitata coral fragment.</title>
        <authorList>
            <person name="Emsley S.A."/>
            <person name="Pfannmuller K.M."/>
            <person name="Loughran R.M."/>
            <person name="Shlafstein M."/>
            <person name="Papke E."/>
            <person name="Saw J.H."/>
            <person name="Ushijima B."/>
            <person name="Videau P."/>
        </authorList>
    </citation>
    <scope>NUCLEOTIDE SEQUENCE [LARGE SCALE GENOMIC DNA]</scope>
    <source>
        <strain evidence="8 9">AA17</strain>
    </source>
</reference>
<evidence type="ECO:0000256" key="4">
    <source>
        <dbReference type="ARBA" id="ARBA00022801"/>
    </source>
</evidence>